<evidence type="ECO:0000313" key="9">
    <source>
        <dbReference type="Ensembl" id="ENSEEEP00000063466.1"/>
    </source>
</evidence>
<dbReference type="FunFam" id="1.10.10.60:FF:000679">
    <property type="entry name" value="Homeobox protein aristaless"/>
    <property type="match status" value="1"/>
</dbReference>
<dbReference type="AlphaFoldDB" id="A0AAY5F344"/>
<evidence type="ECO:0000256" key="7">
    <source>
        <dbReference type="SAM" id="MobiDB-lite"/>
    </source>
</evidence>
<evidence type="ECO:0000256" key="1">
    <source>
        <dbReference type="ARBA" id="ARBA00004123"/>
    </source>
</evidence>
<feature type="compositionally biased region" description="Basic and acidic residues" evidence="7">
    <location>
        <begin position="9"/>
        <end position="22"/>
    </location>
</feature>
<evidence type="ECO:0000313" key="10">
    <source>
        <dbReference type="Proteomes" id="UP000314983"/>
    </source>
</evidence>
<dbReference type="GO" id="GO:0005634">
    <property type="term" value="C:nucleus"/>
    <property type="evidence" value="ECO:0007669"/>
    <property type="project" value="UniProtKB-SubCell"/>
</dbReference>
<sequence>MSTMETEIGEQKEGSSPNRKESQNPPNHLSYCIEDILNRPSCLTEEQKLADHLHVCPLTLNGQDKSKSNQHSGSRCTHRRVRTMFTTSQLEELERIFQETHYPDVHTRDQLAARTQLSEGRIQIWFQNRRAKWRRTEGQGENVRQQEWSGSRLPPPLLFTPFTCLPLPQRPDPPGWPDPGPVCPRVLSPLFWESSTQKLCPYIGTHWLPVSPCQPWCPYLTTHHSYTHCHVTHFLTHVQGRRPCWH</sequence>
<keyword evidence="4 5" id="KW-0539">Nucleus</keyword>
<dbReference type="InterPro" id="IPR001356">
    <property type="entry name" value="HD"/>
</dbReference>
<dbReference type="Gene3D" id="1.10.10.60">
    <property type="entry name" value="Homeodomain-like"/>
    <property type="match status" value="1"/>
</dbReference>
<feature type="DNA-binding region" description="Homeobox" evidence="5">
    <location>
        <begin position="78"/>
        <end position="137"/>
    </location>
</feature>
<dbReference type="InterPro" id="IPR050649">
    <property type="entry name" value="Paired_Homeobox_TFs"/>
</dbReference>
<dbReference type="InterPro" id="IPR009057">
    <property type="entry name" value="Homeodomain-like_sf"/>
</dbReference>
<proteinExistence type="predicted"/>
<evidence type="ECO:0000256" key="5">
    <source>
        <dbReference type="PROSITE-ProRule" id="PRU00108"/>
    </source>
</evidence>
<dbReference type="GeneTree" id="ENSGT00940000160633"/>
<dbReference type="GeneID" id="113575810"/>
<dbReference type="PANTHER" id="PTHR24329:SF340">
    <property type="entry name" value="ARISTALESS RELATED HOMEOBOX"/>
    <property type="match status" value="1"/>
</dbReference>
<name>A0AAY5F344_ELEEL</name>
<dbReference type="InterPro" id="IPR017970">
    <property type="entry name" value="Homeobox_CS"/>
</dbReference>
<dbReference type="Ensembl" id="ENSEEET00000065964.1">
    <property type="protein sequence ID" value="ENSEEEP00000063466.1"/>
    <property type="gene ID" value="ENSEEEG00000027976.1"/>
</dbReference>
<evidence type="ECO:0000256" key="6">
    <source>
        <dbReference type="RuleBase" id="RU000682"/>
    </source>
</evidence>
<dbReference type="CDD" id="cd00086">
    <property type="entry name" value="homeodomain"/>
    <property type="match status" value="1"/>
</dbReference>
<evidence type="ECO:0000256" key="3">
    <source>
        <dbReference type="ARBA" id="ARBA00023155"/>
    </source>
</evidence>
<feature type="region of interest" description="Disordered" evidence="7">
    <location>
        <begin position="1"/>
        <end position="27"/>
    </location>
</feature>
<reference evidence="9" key="3">
    <citation type="submission" date="2025-09" db="UniProtKB">
        <authorList>
            <consortium name="Ensembl"/>
        </authorList>
    </citation>
    <scope>IDENTIFICATION</scope>
</reference>
<dbReference type="PROSITE" id="PS50071">
    <property type="entry name" value="HOMEOBOX_2"/>
    <property type="match status" value="1"/>
</dbReference>
<evidence type="ECO:0000256" key="4">
    <source>
        <dbReference type="ARBA" id="ARBA00023242"/>
    </source>
</evidence>
<organism evidence="9 10">
    <name type="scientific">Electrophorus electricus</name>
    <name type="common">Electric eel</name>
    <name type="synonym">Gymnotus electricus</name>
    <dbReference type="NCBI Taxonomy" id="8005"/>
    <lineage>
        <taxon>Eukaryota</taxon>
        <taxon>Metazoa</taxon>
        <taxon>Chordata</taxon>
        <taxon>Craniata</taxon>
        <taxon>Vertebrata</taxon>
        <taxon>Euteleostomi</taxon>
        <taxon>Actinopterygii</taxon>
        <taxon>Neopterygii</taxon>
        <taxon>Teleostei</taxon>
        <taxon>Ostariophysi</taxon>
        <taxon>Gymnotiformes</taxon>
        <taxon>Gymnotoidei</taxon>
        <taxon>Gymnotidae</taxon>
        <taxon>Electrophorus</taxon>
    </lineage>
</organism>
<dbReference type="Pfam" id="PF00046">
    <property type="entry name" value="Homeodomain"/>
    <property type="match status" value="1"/>
</dbReference>
<dbReference type="RefSeq" id="XP_035384407.1">
    <property type="nucleotide sequence ID" value="XM_035528514.1"/>
</dbReference>
<reference evidence="9" key="2">
    <citation type="submission" date="2025-08" db="UniProtKB">
        <authorList>
            <consortium name="Ensembl"/>
        </authorList>
    </citation>
    <scope>IDENTIFICATION</scope>
</reference>
<feature type="domain" description="Homeobox" evidence="8">
    <location>
        <begin position="76"/>
        <end position="136"/>
    </location>
</feature>
<dbReference type="GO" id="GO:0000981">
    <property type="term" value="F:DNA-binding transcription factor activity, RNA polymerase II-specific"/>
    <property type="evidence" value="ECO:0007669"/>
    <property type="project" value="InterPro"/>
</dbReference>
<accession>A0AAY5F344</accession>
<protein>
    <recommendedName>
        <fullName evidence="8">Homeobox domain-containing protein</fullName>
    </recommendedName>
</protein>
<dbReference type="PANTHER" id="PTHR24329">
    <property type="entry name" value="HOMEOBOX PROTEIN ARISTALESS"/>
    <property type="match status" value="1"/>
</dbReference>
<comment type="subcellular location">
    <subcellularLocation>
        <location evidence="1 5 6">Nucleus</location>
    </subcellularLocation>
</comment>
<dbReference type="SUPFAM" id="SSF46689">
    <property type="entry name" value="Homeodomain-like"/>
    <property type="match status" value="1"/>
</dbReference>
<dbReference type="GO" id="GO:0000977">
    <property type="term" value="F:RNA polymerase II transcription regulatory region sequence-specific DNA binding"/>
    <property type="evidence" value="ECO:0007669"/>
    <property type="project" value="TreeGrafter"/>
</dbReference>
<dbReference type="SMART" id="SM00389">
    <property type="entry name" value="HOX"/>
    <property type="match status" value="1"/>
</dbReference>
<dbReference type="PROSITE" id="PS00027">
    <property type="entry name" value="HOMEOBOX_1"/>
    <property type="match status" value="1"/>
</dbReference>
<keyword evidence="2 5" id="KW-0238">DNA-binding</keyword>
<dbReference type="Proteomes" id="UP000314983">
    <property type="component" value="Chromosome 7"/>
</dbReference>
<keyword evidence="10" id="KW-1185">Reference proteome</keyword>
<evidence type="ECO:0000256" key="2">
    <source>
        <dbReference type="ARBA" id="ARBA00023125"/>
    </source>
</evidence>
<gene>
    <name evidence="9" type="primary">LOC113575810</name>
</gene>
<keyword evidence="3 5" id="KW-0371">Homeobox</keyword>
<evidence type="ECO:0000259" key="8">
    <source>
        <dbReference type="PROSITE" id="PS50071"/>
    </source>
</evidence>
<reference evidence="9 10" key="1">
    <citation type="submission" date="2020-05" db="EMBL/GenBank/DDBJ databases">
        <title>Electrophorus electricus (electric eel) genome, fEleEle1, primary haplotype.</title>
        <authorList>
            <person name="Myers G."/>
            <person name="Meyer A."/>
            <person name="Fedrigo O."/>
            <person name="Formenti G."/>
            <person name="Rhie A."/>
            <person name="Tracey A."/>
            <person name="Sims Y."/>
            <person name="Jarvis E.D."/>
        </authorList>
    </citation>
    <scope>NUCLEOTIDE SEQUENCE [LARGE SCALE GENOMIC DNA]</scope>
</reference>